<name>A0A1B9G7I2_9TREE</name>
<dbReference type="RefSeq" id="XP_019048064.1">
    <property type="nucleotide sequence ID" value="XM_019191316.1"/>
</dbReference>
<sequence length="114" mass="13836">MVVHKPLRKSVRLERSAATEAHRRQKATFNHSMRRKRVDPKGDPKVIEFEMKKKDQHHEASYKLEYPRGEPIWRVWWKIDDMGLRGEVTRYWKVVEGKRGLTPIQKKVRRQGYW</sequence>
<evidence type="ECO:0000313" key="4">
    <source>
        <dbReference type="Proteomes" id="UP000092730"/>
    </source>
</evidence>
<reference evidence="3" key="2">
    <citation type="submission" date="2013-07" db="EMBL/GenBank/DDBJ databases">
        <authorList>
            <consortium name="The Broad Institute Genome Sequencing Platform"/>
            <person name="Cuomo C."/>
            <person name="Litvintseva A."/>
            <person name="Chen Y."/>
            <person name="Heitman J."/>
            <person name="Sun S."/>
            <person name="Springer D."/>
            <person name="Dromer F."/>
            <person name="Young S.K."/>
            <person name="Zeng Q."/>
            <person name="Gargeya S."/>
            <person name="Fitzgerald M."/>
            <person name="Abouelleil A."/>
            <person name="Alvarado L."/>
            <person name="Berlin A.M."/>
            <person name="Chapman S.B."/>
            <person name="Dewar J."/>
            <person name="Goldberg J."/>
            <person name="Griggs A."/>
            <person name="Gujja S."/>
            <person name="Hansen M."/>
            <person name="Howarth C."/>
            <person name="Imamovic A."/>
            <person name="Larimer J."/>
            <person name="McCowan C."/>
            <person name="Murphy C."/>
            <person name="Pearson M."/>
            <person name="Priest M."/>
            <person name="Roberts A."/>
            <person name="Saif S."/>
            <person name="Shea T."/>
            <person name="Sykes S."/>
            <person name="Wortman J."/>
            <person name="Nusbaum C."/>
            <person name="Birren B."/>
        </authorList>
    </citation>
    <scope>NUCLEOTIDE SEQUENCE</scope>
    <source>
        <strain evidence="3">CBS 10118</strain>
    </source>
</reference>
<proteinExistence type="predicted"/>
<feature type="compositionally biased region" description="Basic residues" evidence="1">
    <location>
        <begin position="1"/>
        <end position="10"/>
    </location>
</feature>
<accession>A0A1B9G7I2</accession>
<feature type="region of interest" description="Disordered" evidence="1">
    <location>
        <begin position="1"/>
        <end position="43"/>
    </location>
</feature>
<evidence type="ECO:0000256" key="1">
    <source>
        <dbReference type="SAM" id="MobiDB-lite"/>
    </source>
</evidence>
<reference evidence="2" key="1">
    <citation type="submission" date="2013-07" db="EMBL/GenBank/DDBJ databases">
        <title>The Genome Sequence of Cryptococcus bestiolae CBS10118.</title>
        <authorList>
            <consortium name="The Broad Institute Genome Sequencing Platform"/>
            <person name="Cuomo C."/>
            <person name="Litvintseva A."/>
            <person name="Chen Y."/>
            <person name="Heitman J."/>
            <person name="Sun S."/>
            <person name="Springer D."/>
            <person name="Dromer F."/>
            <person name="Young S.K."/>
            <person name="Zeng Q."/>
            <person name="Gargeya S."/>
            <person name="Fitzgerald M."/>
            <person name="Abouelleil A."/>
            <person name="Alvarado L."/>
            <person name="Berlin A.M."/>
            <person name="Chapman S.B."/>
            <person name="Dewar J."/>
            <person name="Goldberg J."/>
            <person name="Griggs A."/>
            <person name="Gujja S."/>
            <person name="Hansen M."/>
            <person name="Howarth C."/>
            <person name="Imamovic A."/>
            <person name="Larimer J."/>
            <person name="McCowan C."/>
            <person name="Murphy C."/>
            <person name="Pearson M."/>
            <person name="Priest M."/>
            <person name="Roberts A."/>
            <person name="Saif S."/>
            <person name="Shea T."/>
            <person name="Sykes S."/>
            <person name="Wortman J."/>
            <person name="Nusbaum C."/>
            <person name="Birren B."/>
        </authorList>
    </citation>
    <scope>NUCLEOTIDE SEQUENCE [LARGE SCALE GENOMIC DNA]</scope>
    <source>
        <strain evidence="2">CBS 10118</strain>
    </source>
</reference>
<keyword evidence="4" id="KW-1185">Reference proteome</keyword>
<feature type="compositionally biased region" description="Basic and acidic residues" evidence="1">
    <location>
        <begin position="11"/>
        <end position="22"/>
    </location>
</feature>
<gene>
    <name evidence="2" type="ORF">I302_04686</name>
    <name evidence="3" type="ORF">I302_101312</name>
</gene>
<protein>
    <submittedName>
        <fullName evidence="2">Uncharacterized protein</fullName>
    </submittedName>
</protein>
<evidence type="ECO:0000313" key="3">
    <source>
        <dbReference type="EMBL" id="WVW79344.1"/>
    </source>
</evidence>
<organism evidence="2">
    <name type="scientific">Kwoniella bestiolae CBS 10118</name>
    <dbReference type="NCBI Taxonomy" id="1296100"/>
    <lineage>
        <taxon>Eukaryota</taxon>
        <taxon>Fungi</taxon>
        <taxon>Dikarya</taxon>
        <taxon>Basidiomycota</taxon>
        <taxon>Agaricomycotina</taxon>
        <taxon>Tremellomycetes</taxon>
        <taxon>Tremellales</taxon>
        <taxon>Cryptococcaceae</taxon>
        <taxon>Kwoniella</taxon>
    </lineage>
</organism>
<dbReference type="KEGG" id="kbi:30209085"/>
<reference evidence="2" key="3">
    <citation type="submission" date="2014-01" db="EMBL/GenBank/DDBJ databases">
        <title>Evolution of pathogenesis and genome organization in the Tremellales.</title>
        <authorList>
            <person name="Cuomo C."/>
            <person name="Litvintseva A."/>
            <person name="Heitman J."/>
            <person name="Chen Y."/>
            <person name="Sun S."/>
            <person name="Springer D."/>
            <person name="Dromer F."/>
            <person name="Young S."/>
            <person name="Zeng Q."/>
            <person name="Chapman S."/>
            <person name="Gujja S."/>
            <person name="Saif S."/>
            <person name="Birren B."/>
        </authorList>
    </citation>
    <scope>NUCLEOTIDE SEQUENCE</scope>
    <source>
        <strain evidence="2">CBS 10118</strain>
    </source>
</reference>
<dbReference type="VEuPathDB" id="FungiDB:I302_04686"/>
<evidence type="ECO:0000313" key="2">
    <source>
        <dbReference type="EMBL" id="OCF26994.1"/>
    </source>
</evidence>
<dbReference type="AlphaFoldDB" id="A0A1B9G7I2"/>
<dbReference type="EMBL" id="CP144541">
    <property type="protein sequence ID" value="WVW79344.1"/>
    <property type="molecule type" value="Genomic_DNA"/>
</dbReference>
<dbReference type="EMBL" id="KI894020">
    <property type="protein sequence ID" value="OCF26994.1"/>
    <property type="molecule type" value="Genomic_DNA"/>
</dbReference>
<dbReference type="GeneID" id="30209085"/>
<dbReference type="Proteomes" id="UP000092730">
    <property type="component" value="Chromosome 1"/>
</dbReference>
<reference evidence="3" key="4">
    <citation type="submission" date="2024-02" db="EMBL/GenBank/DDBJ databases">
        <title>Comparative genomics of Cryptococcus and Kwoniella reveals pathogenesis evolution and contrasting modes of karyotype evolution via chromosome fusion or intercentromeric recombination.</title>
        <authorList>
            <person name="Coelho M.A."/>
            <person name="David-Palma M."/>
            <person name="Shea T."/>
            <person name="Bowers K."/>
            <person name="McGinley-Smith S."/>
            <person name="Mohammad A.W."/>
            <person name="Gnirke A."/>
            <person name="Yurkov A.M."/>
            <person name="Nowrousian M."/>
            <person name="Sun S."/>
            <person name="Cuomo C.A."/>
            <person name="Heitman J."/>
        </authorList>
    </citation>
    <scope>NUCLEOTIDE SEQUENCE</scope>
    <source>
        <strain evidence="3">CBS 10118</strain>
    </source>
</reference>